<dbReference type="Proteomes" id="UP000054342">
    <property type="component" value="Unassembled WGS sequence"/>
</dbReference>
<reference evidence="2 3" key="1">
    <citation type="submission" date="2015-01" db="EMBL/GenBank/DDBJ databases">
        <title>The Genome Sequence of Exophiala xenobiotica CBS118157.</title>
        <authorList>
            <consortium name="The Broad Institute Genomics Platform"/>
            <person name="Cuomo C."/>
            <person name="de Hoog S."/>
            <person name="Gorbushina A."/>
            <person name="Stielow B."/>
            <person name="Teixiera M."/>
            <person name="Abouelleil A."/>
            <person name="Chapman S.B."/>
            <person name="Priest M."/>
            <person name="Young S.K."/>
            <person name="Wortman J."/>
            <person name="Nusbaum C."/>
            <person name="Birren B."/>
        </authorList>
    </citation>
    <scope>NUCLEOTIDE SEQUENCE [LARGE SCALE GENOMIC DNA]</scope>
    <source>
        <strain evidence="2 3">CBS 118157</strain>
    </source>
</reference>
<sequence length="259" mass="28257">MSKPAVVIVPGAWHRPQHYQKLIEKLHEHEYEAVGVPLASVDAKPPVPSWEKDAQAIRNEVLRKLDAGKDVITIAHSYGGIPMGEAVKGLGKKAREEQGFKTGVTRLIYMCAVAPKEGQTFQDATNPVTEEEIQAAMRRMQAGKIEEDGTMVAGDKDAGRELLYNRCDPKDVDAALEIMGTHSLGTLLVPATTTAFKEIPSTYILTENDRALLPTVQERIIAAGEGAFDVERCQEGHAPYLSNPGFVVDCIRRAAGEKV</sequence>
<evidence type="ECO:0000313" key="2">
    <source>
        <dbReference type="EMBL" id="KIW51800.1"/>
    </source>
</evidence>
<dbReference type="InterPro" id="IPR000073">
    <property type="entry name" value="AB_hydrolase_1"/>
</dbReference>
<dbReference type="STRING" id="348802.A0A0D2EAU6"/>
<dbReference type="InterPro" id="IPR052897">
    <property type="entry name" value="Sec-Metab_Biosynth_Hydrolase"/>
</dbReference>
<dbReference type="PANTHER" id="PTHR37017">
    <property type="entry name" value="AB HYDROLASE-1 DOMAIN-CONTAINING PROTEIN-RELATED"/>
    <property type="match status" value="1"/>
</dbReference>
<proteinExistence type="predicted"/>
<dbReference type="GeneID" id="25332394"/>
<dbReference type="RefSeq" id="XP_013312384.1">
    <property type="nucleotide sequence ID" value="XM_013456930.1"/>
</dbReference>
<feature type="domain" description="AB hydrolase-1" evidence="1">
    <location>
        <begin position="6"/>
        <end position="249"/>
    </location>
</feature>
<dbReference type="Pfam" id="PF12697">
    <property type="entry name" value="Abhydrolase_6"/>
    <property type="match status" value="1"/>
</dbReference>
<dbReference type="PANTHER" id="PTHR37017:SF11">
    <property type="entry name" value="ESTERASE_LIPASE_THIOESTERASE DOMAIN-CONTAINING PROTEIN"/>
    <property type="match status" value="1"/>
</dbReference>
<dbReference type="Gene3D" id="3.40.50.1820">
    <property type="entry name" value="alpha/beta hydrolase"/>
    <property type="match status" value="1"/>
</dbReference>
<dbReference type="InterPro" id="IPR029058">
    <property type="entry name" value="AB_hydrolase_fold"/>
</dbReference>
<keyword evidence="3" id="KW-1185">Reference proteome</keyword>
<gene>
    <name evidence="2" type="ORF">PV05_10486</name>
</gene>
<name>A0A0D2EAU6_9EURO</name>
<dbReference type="OrthoDB" id="408373at2759"/>
<dbReference type="AlphaFoldDB" id="A0A0D2EAU6"/>
<accession>A0A0D2EAU6</accession>
<dbReference type="HOGENOM" id="CLU_046066_1_3_1"/>
<organism evidence="2 3">
    <name type="scientific">Exophiala xenobiotica</name>
    <dbReference type="NCBI Taxonomy" id="348802"/>
    <lineage>
        <taxon>Eukaryota</taxon>
        <taxon>Fungi</taxon>
        <taxon>Dikarya</taxon>
        <taxon>Ascomycota</taxon>
        <taxon>Pezizomycotina</taxon>
        <taxon>Eurotiomycetes</taxon>
        <taxon>Chaetothyriomycetidae</taxon>
        <taxon>Chaetothyriales</taxon>
        <taxon>Herpotrichiellaceae</taxon>
        <taxon>Exophiala</taxon>
    </lineage>
</organism>
<evidence type="ECO:0000259" key="1">
    <source>
        <dbReference type="Pfam" id="PF12697"/>
    </source>
</evidence>
<dbReference type="SUPFAM" id="SSF53474">
    <property type="entry name" value="alpha/beta-Hydrolases"/>
    <property type="match status" value="1"/>
</dbReference>
<evidence type="ECO:0000313" key="3">
    <source>
        <dbReference type="Proteomes" id="UP000054342"/>
    </source>
</evidence>
<protein>
    <recommendedName>
        <fullName evidence="1">AB hydrolase-1 domain-containing protein</fullName>
    </recommendedName>
</protein>
<dbReference type="EMBL" id="KN847322">
    <property type="protein sequence ID" value="KIW51800.1"/>
    <property type="molecule type" value="Genomic_DNA"/>
</dbReference>